<feature type="transmembrane region" description="Helical" evidence="1">
    <location>
        <begin position="31"/>
        <end position="48"/>
    </location>
</feature>
<proteinExistence type="predicted"/>
<keyword evidence="1" id="KW-1133">Transmembrane helix</keyword>
<organism evidence="2 3">
    <name type="scientific">Sharpea porci</name>
    <dbReference type="NCBI Taxonomy" id="2652286"/>
    <lineage>
        <taxon>Bacteria</taxon>
        <taxon>Bacillati</taxon>
        <taxon>Bacillota</taxon>
        <taxon>Erysipelotrichia</taxon>
        <taxon>Erysipelotrichales</taxon>
        <taxon>Coprobacillaceae</taxon>
        <taxon>Sharpea</taxon>
    </lineage>
</organism>
<accession>A0A844FUH2</accession>
<keyword evidence="3" id="KW-1185">Reference proteome</keyword>
<protein>
    <submittedName>
        <fullName evidence="2">Uncharacterized protein</fullName>
    </submittedName>
</protein>
<dbReference type="RefSeq" id="WP_154515856.1">
    <property type="nucleotide sequence ID" value="NZ_VUNM01000013.1"/>
</dbReference>
<keyword evidence="1" id="KW-0812">Transmembrane</keyword>
<feature type="transmembrane region" description="Helical" evidence="1">
    <location>
        <begin position="69"/>
        <end position="89"/>
    </location>
</feature>
<comment type="caution">
    <text evidence="2">The sequence shown here is derived from an EMBL/GenBank/DDBJ whole genome shotgun (WGS) entry which is preliminary data.</text>
</comment>
<sequence>MTLLICLIGAILSTIVWYLSAHARRLYIGKLVLMFWGASLMWMVDLFYEYLEVKSKVFTPSSAVMINDAFLGVSVVVLALVIWLVMILVKDPLHVIHPISNQGR</sequence>
<evidence type="ECO:0000313" key="2">
    <source>
        <dbReference type="EMBL" id="MST89275.1"/>
    </source>
</evidence>
<evidence type="ECO:0000256" key="1">
    <source>
        <dbReference type="SAM" id="Phobius"/>
    </source>
</evidence>
<name>A0A844FUH2_9FIRM</name>
<dbReference type="Proteomes" id="UP000442619">
    <property type="component" value="Unassembled WGS sequence"/>
</dbReference>
<dbReference type="EMBL" id="VUNM01000013">
    <property type="protein sequence ID" value="MST89275.1"/>
    <property type="molecule type" value="Genomic_DNA"/>
</dbReference>
<gene>
    <name evidence="2" type="ORF">FYJ79_06765</name>
</gene>
<reference evidence="2 3" key="1">
    <citation type="submission" date="2019-08" db="EMBL/GenBank/DDBJ databases">
        <title>In-depth cultivation of the pig gut microbiome towards novel bacterial diversity and tailored functional studies.</title>
        <authorList>
            <person name="Wylensek D."/>
            <person name="Hitch T.C.A."/>
            <person name="Clavel T."/>
        </authorList>
    </citation>
    <scope>NUCLEOTIDE SEQUENCE [LARGE SCALE GENOMIC DNA]</scope>
    <source>
        <strain evidence="2 3">CA-Schmier-601-WT-3</strain>
    </source>
</reference>
<keyword evidence="1" id="KW-0472">Membrane</keyword>
<evidence type="ECO:0000313" key="3">
    <source>
        <dbReference type="Proteomes" id="UP000442619"/>
    </source>
</evidence>
<dbReference type="AlphaFoldDB" id="A0A844FUH2"/>